<keyword evidence="4" id="KW-1185">Reference proteome</keyword>
<feature type="coiled-coil region" evidence="1">
    <location>
        <begin position="116"/>
        <end position="143"/>
    </location>
</feature>
<feature type="domain" description="Phasin" evidence="2">
    <location>
        <begin position="50"/>
        <end position="145"/>
    </location>
</feature>
<proteinExistence type="predicted"/>
<gene>
    <name evidence="3" type="ORF">SMD27_13670</name>
</gene>
<protein>
    <submittedName>
        <fullName evidence="3">Phasin family protein</fullName>
    </submittedName>
</protein>
<keyword evidence="1" id="KW-0175">Coiled coil</keyword>
<sequence>MAKANTIENDFVKLPDFTQVQADFNKWVNDCSKFFVNGRVPSLDLDGIFTAQRKNVEALTAANQVAFEGVKAVAQRQAEIARTVVEDLTKATKELGSAGTPEEKLLKQTELAKSGFEAAITNMRELNETLQRANSEAASLINKRVAASFDELKDAFAKAKK</sequence>
<name>A0ABU5EED0_9PROT</name>
<evidence type="ECO:0000313" key="3">
    <source>
        <dbReference type="EMBL" id="MDY0883895.1"/>
    </source>
</evidence>
<reference evidence="3 4" key="1">
    <citation type="journal article" date="2016" name="Antonie Van Leeuwenhoek">
        <title>Dongia soli sp. nov., isolated from soil from Dokdo, Korea.</title>
        <authorList>
            <person name="Kim D.U."/>
            <person name="Lee H."/>
            <person name="Kim H."/>
            <person name="Kim S.G."/>
            <person name="Ka J.O."/>
        </authorList>
    </citation>
    <scope>NUCLEOTIDE SEQUENCE [LARGE SCALE GENOMIC DNA]</scope>
    <source>
        <strain evidence="3 4">D78</strain>
    </source>
</reference>
<dbReference type="RefSeq" id="WP_320508960.1">
    <property type="nucleotide sequence ID" value="NZ_JAXCLW010000003.1"/>
</dbReference>
<dbReference type="NCBIfam" id="TIGR01841">
    <property type="entry name" value="phasin"/>
    <property type="match status" value="1"/>
</dbReference>
<evidence type="ECO:0000313" key="4">
    <source>
        <dbReference type="Proteomes" id="UP001279642"/>
    </source>
</evidence>
<evidence type="ECO:0000256" key="1">
    <source>
        <dbReference type="SAM" id="Coils"/>
    </source>
</evidence>
<dbReference type="InterPro" id="IPR010127">
    <property type="entry name" value="Phasin_subfam-1"/>
</dbReference>
<organism evidence="3 4">
    <name type="scientific">Dongia soli</name>
    <dbReference type="NCBI Taxonomy" id="600628"/>
    <lineage>
        <taxon>Bacteria</taxon>
        <taxon>Pseudomonadati</taxon>
        <taxon>Pseudomonadota</taxon>
        <taxon>Alphaproteobacteria</taxon>
        <taxon>Rhodospirillales</taxon>
        <taxon>Dongiaceae</taxon>
        <taxon>Dongia</taxon>
    </lineage>
</organism>
<evidence type="ECO:0000259" key="2">
    <source>
        <dbReference type="Pfam" id="PF09361"/>
    </source>
</evidence>
<dbReference type="EMBL" id="JAXCLW010000003">
    <property type="protein sequence ID" value="MDY0883895.1"/>
    <property type="molecule type" value="Genomic_DNA"/>
</dbReference>
<accession>A0ABU5EED0</accession>
<dbReference type="InterPro" id="IPR018968">
    <property type="entry name" value="Phasin"/>
</dbReference>
<dbReference type="Pfam" id="PF09361">
    <property type="entry name" value="Phasin_2"/>
    <property type="match status" value="1"/>
</dbReference>
<dbReference type="Proteomes" id="UP001279642">
    <property type="component" value="Unassembled WGS sequence"/>
</dbReference>
<comment type="caution">
    <text evidence="3">The sequence shown here is derived from an EMBL/GenBank/DDBJ whole genome shotgun (WGS) entry which is preliminary data.</text>
</comment>